<evidence type="ECO:0000313" key="15">
    <source>
        <dbReference type="Proteomes" id="UP000799770"/>
    </source>
</evidence>
<evidence type="ECO:0000256" key="3">
    <source>
        <dbReference type="ARBA" id="ARBA00010617"/>
    </source>
</evidence>
<organism evidence="14 15">
    <name type="scientific">Lophiotrema nucula</name>
    <dbReference type="NCBI Taxonomy" id="690887"/>
    <lineage>
        <taxon>Eukaryota</taxon>
        <taxon>Fungi</taxon>
        <taxon>Dikarya</taxon>
        <taxon>Ascomycota</taxon>
        <taxon>Pezizomycotina</taxon>
        <taxon>Dothideomycetes</taxon>
        <taxon>Pleosporomycetidae</taxon>
        <taxon>Pleosporales</taxon>
        <taxon>Lophiotremataceae</taxon>
        <taxon>Lophiotrema</taxon>
    </lineage>
</organism>
<keyword evidence="4 12" id="KW-0349">Heme</keyword>
<dbReference type="InterPro" id="IPR002401">
    <property type="entry name" value="Cyt_P450_E_grp-I"/>
</dbReference>
<keyword evidence="9 12" id="KW-0408">Iron</keyword>
<dbReference type="InterPro" id="IPR001128">
    <property type="entry name" value="Cyt_P450"/>
</dbReference>
<evidence type="ECO:0000256" key="7">
    <source>
        <dbReference type="ARBA" id="ARBA00022989"/>
    </source>
</evidence>
<dbReference type="FunFam" id="1.10.630.10:FF:000069">
    <property type="entry name" value="Cytochrome P450, putative (Eurofung)"/>
    <property type="match status" value="1"/>
</dbReference>
<proteinExistence type="inferred from homology"/>
<accession>A0A6A5Z8L4</accession>
<feature type="transmembrane region" description="Helical" evidence="13">
    <location>
        <begin position="20"/>
        <end position="37"/>
    </location>
</feature>
<protein>
    <submittedName>
        <fullName evidence="14">Putative P450 monooxygenase</fullName>
    </submittedName>
</protein>
<dbReference type="GO" id="GO:0016705">
    <property type="term" value="F:oxidoreductase activity, acting on paired donors, with incorporation or reduction of molecular oxygen"/>
    <property type="evidence" value="ECO:0007669"/>
    <property type="project" value="InterPro"/>
</dbReference>
<evidence type="ECO:0000256" key="5">
    <source>
        <dbReference type="ARBA" id="ARBA00022692"/>
    </source>
</evidence>
<evidence type="ECO:0000256" key="8">
    <source>
        <dbReference type="ARBA" id="ARBA00023002"/>
    </source>
</evidence>
<dbReference type="GO" id="GO:0005506">
    <property type="term" value="F:iron ion binding"/>
    <property type="evidence" value="ECO:0007669"/>
    <property type="project" value="InterPro"/>
</dbReference>
<evidence type="ECO:0000256" key="9">
    <source>
        <dbReference type="ARBA" id="ARBA00023004"/>
    </source>
</evidence>
<dbReference type="InterPro" id="IPR050121">
    <property type="entry name" value="Cytochrome_P450_monoxygenase"/>
</dbReference>
<comment type="cofactor">
    <cofactor evidence="1 12">
        <name>heme</name>
        <dbReference type="ChEBI" id="CHEBI:30413"/>
    </cofactor>
</comment>
<dbReference type="GO" id="GO:0004497">
    <property type="term" value="F:monooxygenase activity"/>
    <property type="evidence" value="ECO:0007669"/>
    <property type="project" value="UniProtKB-KW"/>
</dbReference>
<evidence type="ECO:0000256" key="11">
    <source>
        <dbReference type="ARBA" id="ARBA00023136"/>
    </source>
</evidence>
<evidence type="ECO:0000256" key="1">
    <source>
        <dbReference type="ARBA" id="ARBA00001971"/>
    </source>
</evidence>
<keyword evidence="5 13" id="KW-0812">Transmembrane</keyword>
<evidence type="ECO:0000256" key="10">
    <source>
        <dbReference type="ARBA" id="ARBA00023033"/>
    </source>
</evidence>
<gene>
    <name evidence="14" type="ORF">BDV96DRAFT_520078</name>
</gene>
<evidence type="ECO:0000256" key="12">
    <source>
        <dbReference type="PIRSR" id="PIRSR602401-1"/>
    </source>
</evidence>
<keyword evidence="8" id="KW-0560">Oxidoreductase</keyword>
<evidence type="ECO:0000256" key="13">
    <source>
        <dbReference type="SAM" id="Phobius"/>
    </source>
</evidence>
<dbReference type="PANTHER" id="PTHR24305:SF157">
    <property type="entry name" value="N-ACETYLTRYPTOPHAN 6-HYDROXYLASE IVOC-RELATED"/>
    <property type="match status" value="1"/>
</dbReference>
<dbReference type="InterPro" id="IPR036396">
    <property type="entry name" value="Cyt_P450_sf"/>
</dbReference>
<dbReference type="OrthoDB" id="3945418at2759"/>
<dbReference type="SUPFAM" id="SSF48264">
    <property type="entry name" value="Cytochrome P450"/>
    <property type="match status" value="1"/>
</dbReference>
<dbReference type="GO" id="GO:0016020">
    <property type="term" value="C:membrane"/>
    <property type="evidence" value="ECO:0007669"/>
    <property type="project" value="UniProtKB-SubCell"/>
</dbReference>
<keyword evidence="10 14" id="KW-0503">Monooxygenase</keyword>
<dbReference type="CDD" id="cd11062">
    <property type="entry name" value="CYP58-like"/>
    <property type="match status" value="1"/>
</dbReference>
<evidence type="ECO:0000256" key="2">
    <source>
        <dbReference type="ARBA" id="ARBA00004167"/>
    </source>
</evidence>
<evidence type="ECO:0000256" key="4">
    <source>
        <dbReference type="ARBA" id="ARBA00022617"/>
    </source>
</evidence>
<dbReference type="AlphaFoldDB" id="A0A6A5Z8L4"/>
<dbReference type="Pfam" id="PF00067">
    <property type="entry name" value="p450"/>
    <property type="match status" value="1"/>
</dbReference>
<keyword evidence="11 13" id="KW-0472">Membrane</keyword>
<comment type="similarity">
    <text evidence="3">Belongs to the cytochrome P450 family.</text>
</comment>
<evidence type="ECO:0000313" key="14">
    <source>
        <dbReference type="EMBL" id="KAF2115780.1"/>
    </source>
</evidence>
<evidence type="ECO:0000256" key="6">
    <source>
        <dbReference type="ARBA" id="ARBA00022723"/>
    </source>
</evidence>
<dbReference type="GO" id="GO:0020037">
    <property type="term" value="F:heme binding"/>
    <property type="evidence" value="ECO:0007669"/>
    <property type="project" value="InterPro"/>
</dbReference>
<keyword evidence="7 13" id="KW-1133">Transmembrane helix</keyword>
<name>A0A6A5Z8L4_9PLEO</name>
<dbReference type="Gene3D" id="1.10.630.10">
    <property type="entry name" value="Cytochrome P450"/>
    <property type="match status" value="1"/>
</dbReference>
<feature type="binding site" description="axial binding residue" evidence="12">
    <location>
        <position position="452"/>
    </location>
    <ligand>
        <name>heme</name>
        <dbReference type="ChEBI" id="CHEBI:30413"/>
    </ligand>
    <ligandPart>
        <name>Fe</name>
        <dbReference type="ChEBI" id="CHEBI:18248"/>
    </ligandPart>
</feature>
<reference evidence="14" key="1">
    <citation type="journal article" date="2020" name="Stud. Mycol.">
        <title>101 Dothideomycetes genomes: a test case for predicting lifestyles and emergence of pathogens.</title>
        <authorList>
            <person name="Haridas S."/>
            <person name="Albert R."/>
            <person name="Binder M."/>
            <person name="Bloem J."/>
            <person name="Labutti K."/>
            <person name="Salamov A."/>
            <person name="Andreopoulos B."/>
            <person name="Baker S."/>
            <person name="Barry K."/>
            <person name="Bills G."/>
            <person name="Bluhm B."/>
            <person name="Cannon C."/>
            <person name="Castanera R."/>
            <person name="Culley D."/>
            <person name="Daum C."/>
            <person name="Ezra D."/>
            <person name="Gonzalez J."/>
            <person name="Henrissat B."/>
            <person name="Kuo A."/>
            <person name="Liang C."/>
            <person name="Lipzen A."/>
            <person name="Lutzoni F."/>
            <person name="Magnuson J."/>
            <person name="Mondo S."/>
            <person name="Nolan M."/>
            <person name="Ohm R."/>
            <person name="Pangilinan J."/>
            <person name="Park H.-J."/>
            <person name="Ramirez L."/>
            <person name="Alfaro M."/>
            <person name="Sun H."/>
            <person name="Tritt A."/>
            <person name="Yoshinaga Y."/>
            <person name="Zwiers L.-H."/>
            <person name="Turgeon B."/>
            <person name="Goodwin S."/>
            <person name="Spatafora J."/>
            <person name="Crous P."/>
            <person name="Grigoriev I."/>
        </authorList>
    </citation>
    <scope>NUCLEOTIDE SEQUENCE</scope>
    <source>
        <strain evidence="14">CBS 627.86</strain>
    </source>
</reference>
<dbReference type="Proteomes" id="UP000799770">
    <property type="component" value="Unassembled WGS sequence"/>
</dbReference>
<dbReference type="EMBL" id="ML977322">
    <property type="protein sequence ID" value="KAF2115780.1"/>
    <property type="molecule type" value="Genomic_DNA"/>
</dbReference>
<sequence>MTFLAQMASFPVGSALVQSLILYTLYGIGLALYRIWFSPLSKFPGPKLAAATLWYEFYFDVIKRGRFAWEIKRLHEVYGPIVRINPFEIHIADPDFYDEIYTGNKRKRNLFEWSADQFAIPESMLSTVSHDLHRRRRAPIAPFFTQHSIRRFDPVIRSKLDILCSRLEEYMHSGQPVNMDSAYAALTTDIITEYCFGVSYGYLEQEGFNPEWLPTMLSASESSLLHKQIPWITTLIRSIPNAVALKLKPEIVNLFQFQAGVYATIKKIRAGELEPSPDNEHPTIFHSLFASDLPASDLTPGRLMGEGQTVVAAGTLTTAHYLKTTTYYILANPEVLRKLKAELEVAMPKVSTLPALRDLEDLPYLSAVVNEGFRTSHGVIARLTRVAPDEDLHFYQYVITAGTPVGMSSWLNHLDPTVFHDPDKFIPERWLEPDADRLKKYLVNFAKGTRMCLGKDLAKTEIVYTLALLFRKYEMELFKTDQSDVDIAHDFFNPSARLDSKGVRVIIKKSIV</sequence>
<comment type="subcellular location">
    <subcellularLocation>
        <location evidence="2">Membrane</location>
        <topology evidence="2">Single-pass membrane protein</topology>
    </subcellularLocation>
</comment>
<keyword evidence="15" id="KW-1185">Reference proteome</keyword>
<dbReference type="PANTHER" id="PTHR24305">
    <property type="entry name" value="CYTOCHROME P450"/>
    <property type="match status" value="1"/>
</dbReference>
<keyword evidence="6 12" id="KW-0479">Metal-binding</keyword>
<dbReference type="PRINTS" id="PR00463">
    <property type="entry name" value="EP450I"/>
</dbReference>